<sequence length="436" mass="49458">MSASILIHLIYSASTTHSESTSRHDALADLTTKVDLSKFAPNDSISKKQDMDKGTQNYSLDHMFAGTNLSVFIDKTKYARDGLKTSYTKTSTNLESNKTKKENKADKDVAFGDDEFNISLDLSSSDDTKKEIKLEDLSKLVQDVGTDFIDLDLPEDDEPIIVQDESDEEVHTKKVQTKEPKETKDALASHPPSPKTIKIQELRTKLLVLQTLNSKLIREKEAAETEASSEQPNTKREARKEECIDLLGVDVVTREDSTDEVIPNFKASDLHLDRLGNKPLGEEDPLDKLNDLTRKKRKHADDIHDLFRSTKKFKSSVQYGDHPAGTVLNEPILDMILLYQGPGLDDHARTFSSLLLAEVDKRNLNPLKQMRTIEQLRQQMYGYIKNHKKTVKNGQTRTRETEEHKRSQRCKAKIGKVKKSKLWSTLGQQKSTHTRQ</sequence>
<evidence type="ECO:0000256" key="1">
    <source>
        <dbReference type="SAM" id="MobiDB-lite"/>
    </source>
</evidence>
<accession>A0ABQ5CVU8</accession>
<gene>
    <name evidence="2" type="ORF">Tco_0910698</name>
</gene>
<feature type="region of interest" description="Disordered" evidence="1">
    <location>
        <begin position="391"/>
        <end position="436"/>
    </location>
</feature>
<reference evidence="2" key="2">
    <citation type="submission" date="2022-01" db="EMBL/GenBank/DDBJ databases">
        <authorList>
            <person name="Yamashiro T."/>
            <person name="Shiraishi A."/>
            <person name="Satake H."/>
            <person name="Nakayama K."/>
        </authorList>
    </citation>
    <scope>NUCLEOTIDE SEQUENCE</scope>
</reference>
<keyword evidence="3" id="KW-1185">Reference proteome</keyword>
<proteinExistence type="predicted"/>
<organism evidence="2 3">
    <name type="scientific">Tanacetum coccineum</name>
    <dbReference type="NCBI Taxonomy" id="301880"/>
    <lineage>
        <taxon>Eukaryota</taxon>
        <taxon>Viridiplantae</taxon>
        <taxon>Streptophyta</taxon>
        <taxon>Embryophyta</taxon>
        <taxon>Tracheophyta</taxon>
        <taxon>Spermatophyta</taxon>
        <taxon>Magnoliopsida</taxon>
        <taxon>eudicotyledons</taxon>
        <taxon>Gunneridae</taxon>
        <taxon>Pentapetalae</taxon>
        <taxon>asterids</taxon>
        <taxon>campanulids</taxon>
        <taxon>Asterales</taxon>
        <taxon>Asteraceae</taxon>
        <taxon>Asteroideae</taxon>
        <taxon>Anthemideae</taxon>
        <taxon>Anthemidinae</taxon>
        <taxon>Tanacetum</taxon>
    </lineage>
</organism>
<protein>
    <submittedName>
        <fullName evidence="2">Uncharacterized protein</fullName>
    </submittedName>
</protein>
<feature type="region of interest" description="Disordered" evidence="1">
    <location>
        <begin position="220"/>
        <end position="239"/>
    </location>
</feature>
<evidence type="ECO:0000313" key="3">
    <source>
        <dbReference type="Proteomes" id="UP001151760"/>
    </source>
</evidence>
<dbReference type="EMBL" id="BQNB010014624">
    <property type="protein sequence ID" value="GJT30423.1"/>
    <property type="molecule type" value="Genomic_DNA"/>
</dbReference>
<dbReference type="Proteomes" id="UP001151760">
    <property type="component" value="Unassembled WGS sequence"/>
</dbReference>
<feature type="compositionally biased region" description="Basic residues" evidence="1">
    <location>
        <begin position="406"/>
        <end position="421"/>
    </location>
</feature>
<feature type="compositionally biased region" description="Basic and acidic residues" evidence="1">
    <location>
        <begin position="169"/>
        <end position="187"/>
    </location>
</feature>
<name>A0ABQ5CVU8_9ASTR</name>
<reference evidence="2" key="1">
    <citation type="journal article" date="2022" name="Int. J. Mol. Sci.">
        <title>Draft Genome of Tanacetum Coccineum: Genomic Comparison of Closely Related Tanacetum-Family Plants.</title>
        <authorList>
            <person name="Yamashiro T."/>
            <person name="Shiraishi A."/>
            <person name="Nakayama K."/>
            <person name="Satake H."/>
        </authorList>
    </citation>
    <scope>NUCLEOTIDE SEQUENCE</scope>
</reference>
<feature type="region of interest" description="Disordered" evidence="1">
    <location>
        <begin position="162"/>
        <end position="194"/>
    </location>
</feature>
<evidence type="ECO:0000313" key="2">
    <source>
        <dbReference type="EMBL" id="GJT30423.1"/>
    </source>
</evidence>
<feature type="compositionally biased region" description="Polar residues" evidence="1">
    <location>
        <begin position="422"/>
        <end position="436"/>
    </location>
</feature>
<comment type="caution">
    <text evidence="2">The sequence shown here is derived from an EMBL/GenBank/DDBJ whole genome shotgun (WGS) entry which is preliminary data.</text>
</comment>